<dbReference type="InterPro" id="IPR027417">
    <property type="entry name" value="P-loop_NTPase"/>
</dbReference>
<proteinExistence type="predicted"/>
<dbReference type="AlphaFoldDB" id="A0A433JMK2"/>
<evidence type="ECO:0000313" key="3">
    <source>
        <dbReference type="Proteomes" id="UP000288012"/>
    </source>
</evidence>
<accession>A0A433JMK2</accession>
<dbReference type="InterPro" id="IPR011604">
    <property type="entry name" value="PDDEXK-like_dom_sf"/>
</dbReference>
<dbReference type="SUPFAM" id="SSF52540">
    <property type="entry name" value="P-loop containing nucleoside triphosphate hydrolases"/>
    <property type="match status" value="1"/>
</dbReference>
<evidence type="ECO:0000313" key="2">
    <source>
        <dbReference type="EMBL" id="RUQ91557.1"/>
    </source>
</evidence>
<keyword evidence="3" id="KW-1185">Reference proteome</keyword>
<dbReference type="Gene3D" id="3.90.320.10">
    <property type="match status" value="1"/>
</dbReference>
<dbReference type="InterPro" id="IPR038726">
    <property type="entry name" value="PDDEXK_AddAB-type"/>
</dbReference>
<sequence>MLTILETKDALFAKMQEGAFVITPNNRLSQQLVHDFFTSQATDVRTKPHCLPYQVFLQYVLTQVRHRYAKIKHPILLTQAQQRYLWHEILLQTKHHPSETLIDKIEEAWTRCQLWKINPDHEKFLHTPQTQQFIEWQYNFQKRLHELHAITKEQIIPYILSYPEFHTSTVIWACFNDFTPEQHLLQQALVKQGCRQYAYDLFTPPEILQEYAAKDEHDEYLRMTHWINERLQAGDRRIAVVVPNLQEKSRYLQRFLQQQFDHQQFNISLGEPLSIHPLVAHALAFLSLNKRMLSNLNARLLLHTPYIAGSHSEFLQRAQFLQEGKLLQEAEIPFSLFAKELNATAPKLSKVLTGFTDFPQQASPAEWTIQFKKRLDYLEFPGEYALDSTAFQYLQRLLLLLEQFLELTVVTPLLNKEEALSALSYLAKTTIFQVKKASCPVQILGLLEAAGCTFDSMWICGLTDQCLPEKINLSAFIPIEMQRAYKMPHSLPALEAEFARRLLLRLKNGSRFCVLSYPKLSGDMPNLPSPLLQASSKLKACESLTIPHHKKLVLRQENYHIPLTAEENIAGGTALLANQAKCPFRAFAAHRLHAKAGLLVSTGPNSSERGQLMHSIMDKIWQYLSDQKTLLSLPAGELKHFITNTIADVLKPYAEQRPHSFPPVVQEIEFLRLTNLVEACLEWEKTRPPFKVEALEKTFAIRLAGIDFNVRVDRLDQLIDREKKWVIDYKSLLPAHKPWNEERPEEPQLLLYALLDKNIRALLFLQLRAGRLLCAGLSEEILPLAGISPVKKDEHWTDYQQKWQEQLHNLAEEFQQGYCPPLPKRASTCQYCDFQKLCRNGLAE</sequence>
<dbReference type="InterPro" id="IPR019925">
    <property type="entry name" value="DNA_repair_protein_predicted"/>
</dbReference>
<name>A0A433JMK2_9GAMM</name>
<comment type="caution">
    <text evidence="2">The sequence shown here is derived from an EMBL/GenBank/DDBJ whole genome shotgun (WGS) entry which is preliminary data.</text>
</comment>
<gene>
    <name evidence="2" type="ORF">EKM59_00410</name>
</gene>
<dbReference type="EMBL" id="RZGR01000001">
    <property type="protein sequence ID" value="RUQ91557.1"/>
    <property type="molecule type" value="Genomic_DNA"/>
</dbReference>
<dbReference type="RefSeq" id="WP_126953817.1">
    <property type="nucleotide sequence ID" value="NZ_RZGR01000001.1"/>
</dbReference>
<feature type="domain" description="PD-(D/E)XK endonuclease-like" evidence="1">
    <location>
        <begin position="580"/>
        <end position="839"/>
    </location>
</feature>
<organism evidence="2 3">
    <name type="scientific">Legionella septentrionalis</name>
    <dbReference type="NCBI Taxonomy" id="2498109"/>
    <lineage>
        <taxon>Bacteria</taxon>
        <taxon>Pseudomonadati</taxon>
        <taxon>Pseudomonadota</taxon>
        <taxon>Gammaproteobacteria</taxon>
        <taxon>Legionellales</taxon>
        <taxon>Legionellaceae</taxon>
        <taxon>Legionella</taxon>
    </lineage>
</organism>
<reference evidence="2 3" key="1">
    <citation type="submission" date="2018-12" db="EMBL/GenBank/DDBJ databases">
        <title>Legionella sp,whole genome shotgun sequence.</title>
        <authorList>
            <person name="Wu H."/>
        </authorList>
    </citation>
    <scope>NUCLEOTIDE SEQUENCE [LARGE SCALE GENOMIC DNA]</scope>
    <source>
        <strain evidence="3">km714</strain>
    </source>
</reference>
<dbReference type="NCBIfam" id="TIGR03623">
    <property type="entry name" value="probable DNA repair protein"/>
    <property type="match status" value="1"/>
</dbReference>
<evidence type="ECO:0000259" key="1">
    <source>
        <dbReference type="Pfam" id="PF12705"/>
    </source>
</evidence>
<dbReference type="Proteomes" id="UP000288012">
    <property type="component" value="Unassembled WGS sequence"/>
</dbReference>
<protein>
    <submittedName>
        <fullName evidence="2">PD-(D/E)XK nuclease family protein</fullName>
    </submittedName>
</protein>
<dbReference type="Pfam" id="PF12705">
    <property type="entry name" value="PDDEXK_1"/>
    <property type="match status" value="1"/>
</dbReference>